<dbReference type="Gene3D" id="3.30.9.10">
    <property type="entry name" value="D-Amino Acid Oxidase, subunit A, domain 2"/>
    <property type="match status" value="1"/>
</dbReference>
<gene>
    <name evidence="7" type="ORF">SAMN05444007_104135</name>
</gene>
<dbReference type="Gene3D" id="2.40.30.110">
    <property type="entry name" value="Aminomethyltransferase beta-barrel domains"/>
    <property type="match status" value="1"/>
</dbReference>
<dbReference type="RefSeq" id="WP_092364744.1">
    <property type="nucleotide sequence ID" value="NZ_BMGV01000004.1"/>
</dbReference>
<dbReference type="Proteomes" id="UP000199379">
    <property type="component" value="Unassembled WGS sequence"/>
</dbReference>
<dbReference type="InterPro" id="IPR029043">
    <property type="entry name" value="GcvT/YgfZ_C"/>
</dbReference>
<feature type="domain" description="GCVT N-terminal" evidence="4">
    <location>
        <begin position="430"/>
        <end position="706"/>
    </location>
</feature>
<name>A0A1H6XNU2_9RHOB</name>
<feature type="domain" description="FAD dependent oxidoreductase central" evidence="6">
    <location>
        <begin position="373"/>
        <end position="427"/>
    </location>
</feature>
<dbReference type="Pfam" id="PF08669">
    <property type="entry name" value="GCV_T_C"/>
    <property type="match status" value="1"/>
</dbReference>
<protein>
    <submittedName>
        <fullName evidence="7">4-methylaminobutanoate oxidase (Formaldehyde-forming)</fullName>
    </submittedName>
</protein>
<dbReference type="PANTHER" id="PTHR43757:SF15">
    <property type="entry name" value="PYRUVATE DEHYDROGENASE PHOSPHATASE REGULATORY SUBUNIT, MITOCHONDRIAL-LIKE"/>
    <property type="match status" value="1"/>
</dbReference>
<dbReference type="SUPFAM" id="SSF103025">
    <property type="entry name" value="Folate-binding domain"/>
    <property type="match status" value="1"/>
</dbReference>
<reference evidence="7 8" key="1">
    <citation type="submission" date="2016-10" db="EMBL/GenBank/DDBJ databases">
        <authorList>
            <person name="de Groot N.N."/>
        </authorList>
    </citation>
    <scope>NUCLEOTIDE SEQUENCE [LARGE SCALE GENOMIC DNA]</scope>
    <source>
        <strain evidence="7 8">DSM 29340</strain>
    </source>
</reference>
<dbReference type="InterPro" id="IPR028896">
    <property type="entry name" value="GcvT/YgfZ/DmdA"/>
</dbReference>
<dbReference type="InterPro" id="IPR006076">
    <property type="entry name" value="FAD-dep_OxRdtase"/>
</dbReference>
<evidence type="ECO:0000259" key="3">
    <source>
        <dbReference type="Pfam" id="PF01266"/>
    </source>
</evidence>
<dbReference type="AlphaFoldDB" id="A0A1H6XNU2"/>
<dbReference type="Pfam" id="PF01571">
    <property type="entry name" value="GCV_T"/>
    <property type="match status" value="1"/>
</dbReference>
<dbReference type="OrthoDB" id="7156675at2"/>
<evidence type="ECO:0000259" key="5">
    <source>
        <dbReference type="Pfam" id="PF08669"/>
    </source>
</evidence>
<dbReference type="STRING" id="1227549.SAMN05444007_104135"/>
<accession>A0A1H6XNU2</accession>
<dbReference type="SUPFAM" id="SSF101790">
    <property type="entry name" value="Aminomethyltransferase beta-barrel domain"/>
    <property type="match status" value="1"/>
</dbReference>
<proteinExistence type="inferred from homology"/>
<evidence type="ECO:0000259" key="6">
    <source>
        <dbReference type="Pfam" id="PF16350"/>
    </source>
</evidence>
<dbReference type="InterPro" id="IPR027266">
    <property type="entry name" value="TrmE/GcvT-like"/>
</dbReference>
<dbReference type="Pfam" id="PF01266">
    <property type="entry name" value="DAO"/>
    <property type="match status" value="1"/>
</dbReference>
<feature type="domain" description="FAD dependent oxidoreductase" evidence="3">
    <location>
        <begin position="9"/>
        <end position="370"/>
    </location>
</feature>
<dbReference type="SUPFAM" id="SSF54373">
    <property type="entry name" value="FAD-linked reductases, C-terminal domain"/>
    <property type="match status" value="1"/>
</dbReference>
<evidence type="ECO:0000259" key="4">
    <source>
        <dbReference type="Pfam" id="PF01571"/>
    </source>
</evidence>
<dbReference type="InterPro" id="IPR006222">
    <property type="entry name" value="GCVT_N"/>
</dbReference>
<evidence type="ECO:0000256" key="1">
    <source>
        <dbReference type="ARBA" id="ARBA00008609"/>
    </source>
</evidence>
<keyword evidence="8" id="KW-1185">Reference proteome</keyword>
<dbReference type="InterPro" id="IPR032503">
    <property type="entry name" value="FAO_M"/>
</dbReference>
<organism evidence="7 8">
    <name type="scientific">Cribrihabitans marinus</name>
    <dbReference type="NCBI Taxonomy" id="1227549"/>
    <lineage>
        <taxon>Bacteria</taxon>
        <taxon>Pseudomonadati</taxon>
        <taxon>Pseudomonadota</taxon>
        <taxon>Alphaproteobacteria</taxon>
        <taxon>Rhodobacterales</taxon>
        <taxon>Paracoccaceae</taxon>
        <taxon>Cribrihabitans</taxon>
    </lineage>
</organism>
<comment type="similarity">
    <text evidence="1">Belongs to the GcvT family.</text>
</comment>
<evidence type="ECO:0000256" key="2">
    <source>
        <dbReference type="ARBA" id="ARBA00023002"/>
    </source>
</evidence>
<dbReference type="EMBL" id="FNYD01000004">
    <property type="protein sequence ID" value="SEJ30723.1"/>
    <property type="molecule type" value="Genomic_DNA"/>
</dbReference>
<dbReference type="SUPFAM" id="SSF51905">
    <property type="entry name" value="FAD/NAD(P)-binding domain"/>
    <property type="match status" value="1"/>
</dbReference>
<keyword evidence="2" id="KW-0560">Oxidoreductase</keyword>
<dbReference type="Pfam" id="PF16350">
    <property type="entry name" value="FAO_M"/>
    <property type="match status" value="1"/>
</dbReference>
<dbReference type="Gene3D" id="3.50.50.60">
    <property type="entry name" value="FAD/NAD(P)-binding domain"/>
    <property type="match status" value="1"/>
</dbReference>
<dbReference type="Gene3D" id="3.30.1360.120">
    <property type="entry name" value="Probable tRNA modification gtpase trme, domain 1"/>
    <property type="match status" value="1"/>
</dbReference>
<evidence type="ECO:0000313" key="7">
    <source>
        <dbReference type="EMBL" id="SEJ30723.1"/>
    </source>
</evidence>
<dbReference type="PANTHER" id="PTHR43757">
    <property type="entry name" value="AMINOMETHYLTRANSFERASE"/>
    <property type="match status" value="1"/>
</dbReference>
<sequence length="816" mass="89278">MPDLPENARVVIIGGGVIGCSVAYHLSKLGWTDIVLLERKQLTSGTTWHAAGLIGQLRASSNMTKLARYSAELYRGLEAETGVATGLRQVGSISAALTGERLEELYRSAAMARAFGVPAEELSPTEIKEKYPHINLDGVTGGVWLPTDGQADPANIALALAKGARQRGAAIHERIKVTGATREGRRVTGVDWIADDGTGRGHITCDMVVNCAGMWGREVGRMTGTNVPLQACEHFYIVTEAIAGLSQMPVLRVPDECAYFKEDAGKFLLGAFEPKAKPWGLEGIPDSFEFDQLPQDFDHFEPILEAACNRMPMLAEAGIHTFFNGPESFTPDDAYHLGLAPEMDNVWVAAGFNSIGIQSAGGAGMALAQWMEDGETPFDLGDVDIARMQPFQGNRRYLAERASETLGLLYADHFPYRQKATARGIRRTPFHEHLKARGAVFGELAGWERANWFARPGQEAEYRYSWKRQNFFDNVAAEHAAIRTGLGMYDMSSFGKIRVEGPDATAFLNHVGGGQFDVPVGKIVYTQFLNARGGIQADVTVTRLSETAYLVVTPAAARLADETWMRRHQGELRVTITDATAGEGVLAVMGPKARDLMARVSPNDFSNEVNPFGTAQEIELGLGLARVHRVTYVGELGWEIYVSSDMAAHAFETLWQAGQDLGLKPCGMHMMDTCRIEKGFRHFGHDITPEDHVLEAGLGFAVKTDKPQFIGRDAVLRKKDEGLRSRLLQFRLTDPEPLLYHNEPIIRNGDIVGHLSSGAYGHHLGGAMGMGYVPCRGESAAELLASTYEIDVMGTRVRAEASLRPMYDPRAERVKA</sequence>
<evidence type="ECO:0000313" key="8">
    <source>
        <dbReference type="Proteomes" id="UP000199379"/>
    </source>
</evidence>
<dbReference type="InterPro" id="IPR013977">
    <property type="entry name" value="GcvT_C"/>
</dbReference>
<dbReference type="InterPro" id="IPR036188">
    <property type="entry name" value="FAD/NAD-bd_sf"/>
</dbReference>
<feature type="domain" description="Aminomethyltransferase C-terminal" evidence="5">
    <location>
        <begin position="726"/>
        <end position="808"/>
    </location>
</feature>
<dbReference type="Gene3D" id="3.30.70.1400">
    <property type="entry name" value="Aminomethyltransferase beta-barrel domains"/>
    <property type="match status" value="1"/>
</dbReference>
<dbReference type="GO" id="GO:0016491">
    <property type="term" value="F:oxidoreductase activity"/>
    <property type="evidence" value="ECO:0007669"/>
    <property type="project" value="UniProtKB-KW"/>
</dbReference>